<dbReference type="EMBL" id="VNIQ01000002">
    <property type="protein sequence ID" value="TYQ06820.1"/>
    <property type="molecule type" value="Genomic_DNA"/>
</dbReference>
<dbReference type="AlphaFoldDB" id="A0A652YUR8"/>
<protein>
    <submittedName>
        <fullName evidence="1">Uncharacterized protein</fullName>
    </submittedName>
</protein>
<evidence type="ECO:0000313" key="1">
    <source>
        <dbReference type="EMBL" id="TYQ06820.1"/>
    </source>
</evidence>
<organism evidence="1">
    <name type="scientific">Nocardia globerula</name>
    <dbReference type="NCBI Taxonomy" id="1818"/>
    <lineage>
        <taxon>Bacteria</taxon>
        <taxon>Bacillati</taxon>
        <taxon>Actinomycetota</taxon>
        <taxon>Actinomycetes</taxon>
        <taxon>Mycobacteriales</taxon>
        <taxon>Nocardiaceae</taxon>
        <taxon>Nocardia</taxon>
    </lineage>
</organism>
<sequence>MDSADAEPLSKSERAELEKLRAQFAATKPTERQRAEHSGLRWIGVWILLILILVLSFAGVLARYARSELLDSERYVQTVAPLGSNPVIQGEITNRITDEIDSQLDIEKVTADALAALTENAERVPQVVVGLAPVIADQAKSFIHQTVGSVVSSDAFENLWVEANREAHQSLTAVLTGDTRAAVDISDKGEVSISLAPLIEKARSALVDRGFAFADKIPDVDKSFVIFESPKLVKAQRLVSALDKASSVLPWVIIILAAGAIWCAPKGSRLRTLSLVGITVAVAMALLAVALSIGRAVYLDDIPADVLSPASAGVIVDTLLLPLKTSLRAVFVLGVVIAIVGYLTGGSSSALAVRRGFSKAVDSVRSPSTDREPRAIETICAKYIVALRVLVVVIAVAVLVFWRYPSGVVVAVTVLVTVLALVALEVIARPARVH</sequence>
<comment type="caution">
    <text evidence="1">The sequence shown here is derived from an EMBL/GenBank/DDBJ whole genome shotgun (WGS) entry which is preliminary data.</text>
</comment>
<reference evidence="1" key="1">
    <citation type="submission" date="2019-07" db="EMBL/GenBank/DDBJ databases">
        <title>Genomic Encyclopedia of Type Strains, Phase IV (KMG-IV): sequencing the most valuable type-strain genomes for metagenomic binning, comparative biology and taxonomic classification.</title>
        <authorList>
            <person name="Goeker M."/>
        </authorList>
    </citation>
    <scope>NUCLEOTIDE SEQUENCE</scope>
    <source>
        <strain evidence="1">DSM 44596</strain>
    </source>
</reference>
<gene>
    <name evidence="1" type="ORF">FNL38_102964</name>
</gene>
<proteinExistence type="predicted"/>
<accession>A0A652YUR8</accession>
<name>A0A652YUR8_NOCGL</name>